<feature type="domain" description="SseB protein N-terminal" evidence="2">
    <location>
        <begin position="110"/>
        <end position="195"/>
    </location>
</feature>
<proteinExistence type="predicted"/>
<dbReference type="Pfam" id="PF07179">
    <property type="entry name" value="SseB"/>
    <property type="match status" value="1"/>
</dbReference>
<dbReference type="EMBL" id="JAGTTM010000001">
    <property type="protein sequence ID" value="MCC2028751.1"/>
    <property type="molecule type" value="Genomic_DNA"/>
</dbReference>
<reference evidence="3" key="1">
    <citation type="submission" date="2021-04" db="EMBL/GenBank/DDBJ databases">
        <title>Microbacterium tenobrionis sp. nov. and Microbacterium allomyrinae sp. nov., isolated from larvae of Tenobrio molitor and Allomyrina dichotoma, respectively.</title>
        <authorList>
            <person name="Lee S.D."/>
        </authorList>
    </citation>
    <scope>NUCLEOTIDE SEQUENCE</scope>
    <source>
        <strain evidence="3">YMB-B2</strain>
    </source>
</reference>
<evidence type="ECO:0000313" key="4">
    <source>
        <dbReference type="Proteomes" id="UP001139289"/>
    </source>
</evidence>
<dbReference type="InterPro" id="IPR047659">
    <property type="entry name" value="T7SS_assoc"/>
</dbReference>
<protein>
    <submittedName>
        <fullName evidence="3">Type VII secretion system-associated protein</fullName>
    </submittedName>
</protein>
<gene>
    <name evidence="3" type="ORF">KEC56_04320</name>
</gene>
<dbReference type="Proteomes" id="UP001139289">
    <property type="component" value="Unassembled WGS sequence"/>
</dbReference>
<dbReference type="AlphaFoldDB" id="A0A9X1RYP3"/>
<evidence type="ECO:0000313" key="3">
    <source>
        <dbReference type="EMBL" id="MCC2028751.1"/>
    </source>
</evidence>
<evidence type="ECO:0000256" key="1">
    <source>
        <dbReference type="SAM" id="MobiDB-lite"/>
    </source>
</evidence>
<dbReference type="RefSeq" id="WP_227529957.1">
    <property type="nucleotide sequence ID" value="NZ_JAGTTM010000001.1"/>
</dbReference>
<keyword evidence="4" id="KW-1185">Reference proteome</keyword>
<dbReference type="InterPro" id="IPR009839">
    <property type="entry name" value="SseB_N"/>
</dbReference>
<name>A0A9X1RYP3_9MICO</name>
<evidence type="ECO:0000259" key="2">
    <source>
        <dbReference type="Pfam" id="PF07179"/>
    </source>
</evidence>
<organism evidence="3 4">
    <name type="scientific">Microbacterium tenebrionis</name>
    <dbReference type="NCBI Taxonomy" id="2830665"/>
    <lineage>
        <taxon>Bacteria</taxon>
        <taxon>Bacillati</taxon>
        <taxon>Actinomycetota</taxon>
        <taxon>Actinomycetes</taxon>
        <taxon>Micrococcales</taxon>
        <taxon>Microbacteriaceae</taxon>
        <taxon>Microbacterium</taxon>
    </lineage>
</organism>
<dbReference type="NCBIfam" id="NF033532">
    <property type="entry name" value="lone7para_assoc"/>
    <property type="match status" value="1"/>
</dbReference>
<comment type="caution">
    <text evidence="3">The sequence shown here is derived from an EMBL/GenBank/DDBJ whole genome shotgun (WGS) entry which is preliminary data.</text>
</comment>
<accession>A0A9X1RYP3</accession>
<sequence length="197" mass="21061">MNENDQQEEDRNSATATSAPPVTDDLRAEARANPGGWVYAVDPGFEGSAEVPPEGIVGAWKVDENGELEDAFIPNPRYRPTPQARGWSPPKTPLERVLQLVLAGYLPDDRLGRAFAEAEVFIFSRAEGGIFVAPAEDGGKLVYAFTDIDKATASGYDEHVSMKGAELASALPEGVRIALNPGDSVSAIIHPADVKTE</sequence>
<feature type="region of interest" description="Disordered" evidence="1">
    <location>
        <begin position="1"/>
        <end position="30"/>
    </location>
</feature>